<evidence type="ECO:0008006" key="5">
    <source>
        <dbReference type="Google" id="ProtNLM"/>
    </source>
</evidence>
<evidence type="ECO:0000256" key="2">
    <source>
        <dbReference type="SAM" id="SignalP"/>
    </source>
</evidence>
<keyword evidence="1" id="KW-1133">Transmembrane helix</keyword>
<dbReference type="GO" id="GO:0005615">
    <property type="term" value="C:extracellular space"/>
    <property type="evidence" value="ECO:0007669"/>
    <property type="project" value="TreeGrafter"/>
</dbReference>
<dbReference type="PANTHER" id="PTHR31230">
    <property type="entry name" value="MYELOID-DERIVED GROWTH FACTOR MYDGF"/>
    <property type="match status" value="1"/>
</dbReference>
<accession>A0A8E0VIF6</accession>
<name>A0A8E0VIF6_9TREM</name>
<dbReference type="OrthoDB" id="10061830at2759"/>
<evidence type="ECO:0000313" key="3">
    <source>
        <dbReference type="EMBL" id="KAA0191160.1"/>
    </source>
</evidence>
<comment type="caution">
    <text evidence="3">The sequence shown here is derived from an EMBL/GenBank/DDBJ whole genome shotgun (WGS) entry which is preliminary data.</text>
</comment>
<protein>
    <recommendedName>
        <fullName evidence="5">S-protein homolog</fullName>
    </recommendedName>
</protein>
<feature type="chain" id="PRO_5034985872" description="S-protein homolog" evidence="2">
    <location>
        <begin position="19"/>
        <end position="135"/>
    </location>
</feature>
<dbReference type="EMBL" id="LUCM01006516">
    <property type="protein sequence ID" value="KAA0191160.1"/>
    <property type="molecule type" value="Genomic_DNA"/>
</dbReference>
<dbReference type="InterPro" id="IPR018887">
    <property type="entry name" value="MYDGF"/>
</dbReference>
<evidence type="ECO:0000256" key="1">
    <source>
        <dbReference type="SAM" id="Phobius"/>
    </source>
</evidence>
<dbReference type="Pfam" id="PF10572">
    <property type="entry name" value="UPF0556"/>
    <property type="match status" value="1"/>
</dbReference>
<feature type="signal peptide" evidence="2">
    <location>
        <begin position="1"/>
        <end position="18"/>
    </location>
</feature>
<organism evidence="3 4">
    <name type="scientific">Fasciolopsis buskii</name>
    <dbReference type="NCBI Taxonomy" id="27845"/>
    <lineage>
        <taxon>Eukaryota</taxon>
        <taxon>Metazoa</taxon>
        <taxon>Spiralia</taxon>
        <taxon>Lophotrochozoa</taxon>
        <taxon>Platyhelminthes</taxon>
        <taxon>Trematoda</taxon>
        <taxon>Digenea</taxon>
        <taxon>Plagiorchiida</taxon>
        <taxon>Echinostomata</taxon>
        <taxon>Echinostomatoidea</taxon>
        <taxon>Fasciolidae</taxon>
        <taxon>Fasciolopsis</taxon>
    </lineage>
</organism>
<keyword evidence="2" id="KW-0732">Signal</keyword>
<keyword evidence="4" id="KW-1185">Reference proteome</keyword>
<evidence type="ECO:0000313" key="4">
    <source>
        <dbReference type="Proteomes" id="UP000728185"/>
    </source>
</evidence>
<dbReference type="Proteomes" id="UP000728185">
    <property type="component" value="Unassembled WGS sequence"/>
</dbReference>
<feature type="transmembrane region" description="Helical" evidence="1">
    <location>
        <begin position="102"/>
        <end position="119"/>
    </location>
</feature>
<keyword evidence="1" id="KW-0472">Membrane</keyword>
<proteinExistence type="predicted"/>
<sequence>MVFSVLLLFVISPVVVPSGDVRTKTFHVQPGGKQYEVSIKRDGITCKFVYRCQGGTNENWRMTFMKIIDDHTYGCNVERDGSGDSYLFFQSFKLYVTPHQQLLTGSVWVTFCFVVYILIKTGQQNATSRIERIPC</sequence>
<reference evidence="3" key="1">
    <citation type="submission" date="2019-05" db="EMBL/GenBank/DDBJ databases">
        <title>Annotation for the trematode Fasciolopsis buski.</title>
        <authorList>
            <person name="Choi Y.-J."/>
        </authorList>
    </citation>
    <scope>NUCLEOTIDE SEQUENCE</scope>
    <source>
        <strain evidence="3">HT</strain>
        <tissue evidence="3">Whole worm</tissue>
    </source>
</reference>
<keyword evidence="1" id="KW-0812">Transmembrane</keyword>
<dbReference type="PANTHER" id="PTHR31230:SF1">
    <property type="entry name" value="MYELOID-DERIVED GROWTH FACTOR"/>
    <property type="match status" value="1"/>
</dbReference>
<gene>
    <name evidence="3" type="ORF">FBUS_01465</name>
</gene>
<dbReference type="AlphaFoldDB" id="A0A8E0VIF6"/>